<evidence type="ECO:0000313" key="4">
    <source>
        <dbReference type="Proteomes" id="UP001340816"/>
    </source>
</evidence>
<evidence type="ECO:0000256" key="1">
    <source>
        <dbReference type="SAM" id="MobiDB-lite"/>
    </source>
</evidence>
<feature type="compositionally biased region" description="Polar residues" evidence="1">
    <location>
        <begin position="11"/>
        <end position="25"/>
    </location>
</feature>
<keyword evidence="4" id="KW-1185">Reference proteome</keyword>
<gene>
    <name evidence="3" type="ORF">OHB35_01460</name>
</gene>
<feature type="transmembrane region" description="Helical" evidence="2">
    <location>
        <begin position="67"/>
        <end position="86"/>
    </location>
</feature>
<keyword evidence="2" id="KW-0472">Membrane</keyword>
<evidence type="ECO:0000313" key="3">
    <source>
        <dbReference type="EMBL" id="WSD11982.1"/>
    </source>
</evidence>
<feature type="region of interest" description="Disordered" evidence="1">
    <location>
        <begin position="1"/>
        <end position="35"/>
    </location>
</feature>
<accession>A0ABZ1H0B1</accession>
<sequence>MDTPDHKLFEQNPSNLQSAFETSSGYRDGAKRRPSLTVEAPSKGVAAIGGLGLVEAAHLSGIVPDGLASAIALTIAVVAGVAATCIKRNR</sequence>
<dbReference type="Proteomes" id="UP001340816">
    <property type="component" value="Chromosome"/>
</dbReference>
<dbReference type="RefSeq" id="WP_326757524.1">
    <property type="nucleotide sequence ID" value="NZ_CP109135.1"/>
</dbReference>
<name>A0ABZ1H0B1_STRPH</name>
<evidence type="ECO:0000256" key="2">
    <source>
        <dbReference type="SAM" id="Phobius"/>
    </source>
</evidence>
<proteinExistence type="predicted"/>
<protein>
    <submittedName>
        <fullName evidence="3">Uncharacterized protein</fullName>
    </submittedName>
</protein>
<keyword evidence="2" id="KW-0812">Transmembrane</keyword>
<keyword evidence="2" id="KW-1133">Transmembrane helix</keyword>
<dbReference type="EMBL" id="CP109135">
    <property type="protein sequence ID" value="WSD11982.1"/>
    <property type="molecule type" value="Genomic_DNA"/>
</dbReference>
<reference evidence="3 4" key="1">
    <citation type="submission" date="2022-10" db="EMBL/GenBank/DDBJ databases">
        <title>The complete genomes of actinobacterial strains from the NBC collection.</title>
        <authorList>
            <person name="Joergensen T.S."/>
            <person name="Alvarez Arevalo M."/>
            <person name="Sterndorff E.B."/>
            <person name="Faurdal D."/>
            <person name="Vuksanovic O."/>
            <person name="Mourched A.-S."/>
            <person name="Charusanti P."/>
            <person name="Shaw S."/>
            <person name="Blin K."/>
            <person name="Weber T."/>
        </authorList>
    </citation>
    <scope>NUCLEOTIDE SEQUENCE [LARGE SCALE GENOMIC DNA]</scope>
    <source>
        <strain evidence="3 4">NBC 01752</strain>
    </source>
</reference>
<organism evidence="3 4">
    <name type="scientific">Streptomyces phaeochromogenes</name>
    <dbReference type="NCBI Taxonomy" id="1923"/>
    <lineage>
        <taxon>Bacteria</taxon>
        <taxon>Bacillati</taxon>
        <taxon>Actinomycetota</taxon>
        <taxon>Actinomycetes</taxon>
        <taxon>Kitasatosporales</taxon>
        <taxon>Streptomycetaceae</taxon>
        <taxon>Streptomyces</taxon>
        <taxon>Streptomyces phaeochromogenes group</taxon>
    </lineage>
</organism>